<keyword evidence="2" id="KW-1185">Reference proteome</keyword>
<proteinExistence type="predicted"/>
<reference evidence="2" key="1">
    <citation type="journal article" date="2019" name="Int. J. Syst. Evol. Microbiol.">
        <title>The Global Catalogue of Microorganisms (GCM) 10K type strain sequencing project: providing services to taxonomists for standard genome sequencing and annotation.</title>
        <authorList>
            <consortium name="The Broad Institute Genomics Platform"/>
            <consortium name="The Broad Institute Genome Sequencing Center for Infectious Disease"/>
            <person name="Wu L."/>
            <person name="Ma J."/>
        </authorList>
    </citation>
    <scope>NUCLEOTIDE SEQUENCE [LARGE SCALE GENOMIC DNA]</scope>
    <source>
        <strain evidence="2">CCUG 59189</strain>
    </source>
</reference>
<comment type="caution">
    <text evidence="1">The sequence shown here is derived from an EMBL/GenBank/DDBJ whole genome shotgun (WGS) entry which is preliminary data.</text>
</comment>
<evidence type="ECO:0000313" key="2">
    <source>
        <dbReference type="Proteomes" id="UP001597262"/>
    </source>
</evidence>
<dbReference type="Proteomes" id="UP001597262">
    <property type="component" value="Unassembled WGS sequence"/>
</dbReference>
<gene>
    <name evidence="1" type="ORF">ACFQ3W_25880</name>
</gene>
<dbReference type="EMBL" id="JBHTLM010000040">
    <property type="protein sequence ID" value="MFD1179709.1"/>
    <property type="molecule type" value="Genomic_DNA"/>
</dbReference>
<protein>
    <submittedName>
        <fullName evidence="1">Uncharacterized protein</fullName>
    </submittedName>
</protein>
<name>A0ABW3S4R2_9BACL</name>
<accession>A0ABW3S4R2</accession>
<sequence length="53" mass="6412">MYEEIARRLDDLTDKDARSILLMVFGVYEHEKDEKFLRLLDQALKVIDDRKQE</sequence>
<evidence type="ECO:0000313" key="1">
    <source>
        <dbReference type="EMBL" id="MFD1179709.1"/>
    </source>
</evidence>
<organism evidence="1 2">
    <name type="scientific">Paenibacillus puldeungensis</name>
    <dbReference type="NCBI Taxonomy" id="696536"/>
    <lineage>
        <taxon>Bacteria</taxon>
        <taxon>Bacillati</taxon>
        <taxon>Bacillota</taxon>
        <taxon>Bacilli</taxon>
        <taxon>Bacillales</taxon>
        <taxon>Paenibacillaceae</taxon>
        <taxon>Paenibacillus</taxon>
    </lineage>
</organism>
<dbReference type="RefSeq" id="WP_379322131.1">
    <property type="nucleotide sequence ID" value="NZ_JBHTLM010000040.1"/>
</dbReference>